<dbReference type="Gene3D" id="3.40.50.1820">
    <property type="entry name" value="alpha/beta hydrolase"/>
    <property type="match status" value="1"/>
</dbReference>
<dbReference type="SUPFAM" id="SSF53474">
    <property type="entry name" value="alpha/beta-Hydrolases"/>
    <property type="match status" value="1"/>
</dbReference>
<keyword evidence="2 4" id="KW-0378">Hydrolase</keyword>
<dbReference type="PANTHER" id="PTHR43798:SF14">
    <property type="entry name" value="SERINE HYDROLASE-LIKE PROTEIN DDB_G0286239"/>
    <property type="match status" value="1"/>
</dbReference>
<dbReference type="EMBL" id="JAPHQB010000017">
    <property type="protein sequence ID" value="MCX2802356.1"/>
    <property type="molecule type" value="Genomic_DNA"/>
</dbReference>
<dbReference type="InterPro" id="IPR029058">
    <property type="entry name" value="AB_hydrolase_fold"/>
</dbReference>
<evidence type="ECO:0000313" key="4">
    <source>
        <dbReference type="EMBL" id="MCX2802356.1"/>
    </source>
</evidence>
<evidence type="ECO:0000256" key="2">
    <source>
        <dbReference type="ARBA" id="ARBA00022801"/>
    </source>
</evidence>
<comment type="caution">
    <text evidence="4">The sequence shown here is derived from an EMBL/GenBank/DDBJ whole genome shotgun (WGS) entry which is preliminary data.</text>
</comment>
<accession>A0AB35I000</accession>
<evidence type="ECO:0000256" key="1">
    <source>
        <dbReference type="ARBA" id="ARBA00008645"/>
    </source>
</evidence>
<protein>
    <submittedName>
        <fullName evidence="4">Alpha/beta hydrolase</fullName>
    </submittedName>
</protein>
<dbReference type="PANTHER" id="PTHR43798">
    <property type="entry name" value="MONOACYLGLYCEROL LIPASE"/>
    <property type="match status" value="1"/>
</dbReference>
<dbReference type="Proteomes" id="UP001209730">
    <property type="component" value="Unassembled WGS sequence"/>
</dbReference>
<evidence type="ECO:0000259" key="3">
    <source>
        <dbReference type="Pfam" id="PF00561"/>
    </source>
</evidence>
<reference evidence="4" key="1">
    <citation type="submission" date="2022-11" db="EMBL/GenBank/DDBJ databases">
        <title>Chitin-degrading and fungicidal potential of chitinolytic bacterial strains from marine environment of the Pacific Ocean regions.</title>
        <authorList>
            <person name="Pentekhina I."/>
            <person name="Nedashkovskaya O."/>
            <person name="Seitkalieva A."/>
            <person name="Podvolotskaya A."/>
            <person name="Tekutyeva L."/>
            <person name="Balabanova L."/>
        </authorList>
    </citation>
    <scope>NUCLEOTIDE SEQUENCE</scope>
    <source>
        <strain evidence="4">KMM 6838</strain>
    </source>
</reference>
<name>A0AB35I000_MICTH</name>
<dbReference type="GO" id="GO:0016020">
    <property type="term" value="C:membrane"/>
    <property type="evidence" value="ECO:0007669"/>
    <property type="project" value="TreeGrafter"/>
</dbReference>
<evidence type="ECO:0000313" key="5">
    <source>
        <dbReference type="Proteomes" id="UP001209730"/>
    </source>
</evidence>
<sequence length="297" mass="32420">MNQSQGPGLFSEKTLEFDGKAIAARLWGPPDGEPVLALHGWLDNCASFDRLAPLLPGIHLVAVDMAGHGRSYHRSRDANYNIWEEVEDILGVSQALGWRDFSLLGHSRGAIAAMLTAGTFPGRVKRMALIDGLIPPLAEDKEAPEILARAIAQRARLGARRRRHYATFEEAVEARKKGMFPLSGTAARALAERGTMETDGGVTWSSDPRLMATSTAKLNKAQVWTFLDRVTMPVRLALAKSGMADRAVPLRPVLQGRANIEVREFPGGHHLHMEESAGVIADWFGPFLRGETGKVSD</sequence>
<gene>
    <name evidence="4" type="ORF">OQJ68_11220</name>
</gene>
<dbReference type="RefSeq" id="WP_266066308.1">
    <property type="nucleotide sequence ID" value="NZ_JAPHQB010000017.1"/>
</dbReference>
<dbReference type="InterPro" id="IPR000073">
    <property type="entry name" value="AB_hydrolase_1"/>
</dbReference>
<dbReference type="InterPro" id="IPR050266">
    <property type="entry name" value="AB_hydrolase_sf"/>
</dbReference>
<dbReference type="GO" id="GO:0016787">
    <property type="term" value="F:hydrolase activity"/>
    <property type="evidence" value="ECO:0007669"/>
    <property type="project" value="UniProtKB-KW"/>
</dbReference>
<organism evidence="4 5">
    <name type="scientific">Microbulbifer thermotolerans</name>
    <dbReference type="NCBI Taxonomy" id="252514"/>
    <lineage>
        <taxon>Bacteria</taxon>
        <taxon>Pseudomonadati</taxon>
        <taxon>Pseudomonadota</taxon>
        <taxon>Gammaproteobacteria</taxon>
        <taxon>Cellvibrionales</taxon>
        <taxon>Microbulbiferaceae</taxon>
        <taxon>Microbulbifer</taxon>
    </lineage>
</organism>
<dbReference type="Pfam" id="PF00561">
    <property type="entry name" value="Abhydrolase_1"/>
    <property type="match status" value="1"/>
</dbReference>
<comment type="similarity">
    <text evidence="1">Belongs to the AB hydrolase superfamily.</text>
</comment>
<feature type="domain" description="AB hydrolase-1" evidence="3">
    <location>
        <begin position="34"/>
        <end position="150"/>
    </location>
</feature>
<dbReference type="AlphaFoldDB" id="A0AB35I000"/>
<proteinExistence type="inferred from homology"/>